<proteinExistence type="predicted"/>
<keyword evidence="2" id="KW-0723">Serine/threonine-protein kinase</keyword>
<dbReference type="PANTHER" id="PTHR12450:SF11">
    <property type="entry name" value="EXTRACELLULAR SERINE_THREONINE PROTEIN KINASE FAM20C"/>
    <property type="match status" value="1"/>
</dbReference>
<dbReference type="GO" id="GO:0004674">
    <property type="term" value="F:protein serine/threonine kinase activity"/>
    <property type="evidence" value="ECO:0007669"/>
    <property type="project" value="UniProtKB-KW"/>
</dbReference>
<accession>A0AAD3MZN4</accession>
<dbReference type="PANTHER" id="PTHR12450">
    <property type="entry name" value="DENTIN MATRIX PROTEIN 4 PROTEIN FAM20"/>
    <property type="match status" value="1"/>
</dbReference>
<protein>
    <submittedName>
        <fullName evidence="2">Extracellular serine/threonine protein kinase FAM20C-like protein</fullName>
    </submittedName>
</protein>
<keyword evidence="2" id="KW-0808">Transferase</keyword>
<keyword evidence="3" id="KW-1185">Reference proteome</keyword>
<dbReference type="GO" id="GO:0070166">
    <property type="term" value="P:enamel mineralization"/>
    <property type="evidence" value="ECO:0007669"/>
    <property type="project" value="TreeGrafter"/>
</dbReference>
<dbReference type="InterPro" id="IPR024869">
    <property type="entry name" value="FAM20"/>
</dbReference>
<keyword evidence="1" id="KW-0067">ATP-binding</keyword>
<dbReference type="GO" id="GO:0005524">
    <property type="term" value="F:ATP binding"/>
    <property type="evidence" value="ECO:0007669"/>
    <property type="project" value="UniProtKB-KW"/>
</dbReference>
<sequence>MSSSPTGAYNIPTPNWPASTLGLIDTKYPDTTPVIDALLKDLVTQRITSVSVKTSPAGWKKKANLATGVPSLTQAKGNVPSLQDWVYCKEERRRGCRVMTSMLLGPPQTLMTRIHSSTHTAMKSGGTQLKLIMTFQNYGQALFKPMK</sequence>
<evidence type="ECO:0000313" key="3">
    <source>
        <dbReference type="Proteomes" id="UP001279410"/>
    </source>
</evidence>
<feature type="binding site" evidence="1">
    <location>
        <position position="144"/>
    </location>
    <ligand>
        <name>ATP</name>
        <dbReference type="ChEBI" id="CHEBI:30616"/>
    </ligand>
</feature>
<evidence type="ECO:0000313" key="2">
    <source>
        <dbReference type="EMBL" id="GLD63430.1"/>
    </source>
</evidence>
<reference evidence="2" key="1">
    <citation type="submission" date="2022-08" db="EMBL/GenBank/DDBJ databases">
        <title>Genome sequencing of akame (Lates japonicus).</title>
        <authorList>
            <person name="Hashiguchi Y."/>
            <person name="Takahashi H."/>
        </authorList>
    </citation>
    <scope>NUCLEOTIDE SEQUENCE</scope>
    <source>
        <strain evidence="2">Kochi</strain>
    </source>
</reference>
<feature type="binding site" evidence="1">
    <location>
        <position position="128"/>
    </location>
    <ligand>
        <name>ATP</name>
        <dbReference type="ChEBI" id="CHEBI:30616"/>
    </ligand>
</feature>
<comment type="caution">
    <text evidence="2">The sequence shown here is derived from an EMBL/GenBank/DDBJ whole genome shotgun (WGS) entry which is preliminary data.</text>
</comment>
<dbReference type="EMBL" id="BRZM01005384">
    <property type="protein sequence ID" value="GLD63430.1"/>
    <property type="molecule type" value="Genomic_DNA"/>
</dbReference>
<name>A0AAD3MZN4_LATJO</name>
<organism evidence="2 3">
    <name type="scientific">Lates japonicus</name>
    <name type="common">Japanese lates</name>
    <dbReference type="NCBI Taxonomy" id="270547"/>
    <lineage>
        <taxon>Eukaryota</taxon>
        <taxon>Metazoa</taxon>
        <taxon>Chordata</taxon>
        <taxon>Craniata</taxon>
        <taxon>Vertebrata</taxon>
        <taxon>Euteleostomi</taxon>
        <taxon>Actinopterygii</taxon>
        <taxon>Neopterygii</taxon>
        <taxon>Teleostei</taxon>
        <taxon>Neoteleostei</taxon>
        <taxon>Acanthomorphata</taxon>
        <taxon>Carangaria</taxon>
        <taxon>Carangaria incertae sedis</taxon>
        <taxon>Centropomidae</taxon>
        <taxon>Lates</taxon>
    </lineage>
</organism>
<dbReference type="Proteomes" id="UP001279410">
    <property type="component" value="Unassembled WGS sequence"/>
</dbReference>
<evidence type="ECO:0000256" key="1">
    <source>
        <dbReference type="PIRSR" id="PIRSR624869-2"/>
    </source>
</evidence>
<keyword evidence="1" id="KW-0547">Nucleotide-binding</keyword>
<gene>
    <name evidence="2" type="ORF">AKAME5_002921100</name>
</gene>
<keyword evidence="2" id="KW-0418">Kinase</keyword>
<dbReference type="AlphaFoldDB" id="A0AAD3MZN4"/>
<dbReference type="GO" id="GO:0005794">
    <property type="term" value="C:Golgi apparatus"/>
    <property type="evidence" value="ECO:0007669"/>
    <property type="project" value="TreeGrafter"/>
</dbReference>